<evidence type="ECO:0000256" key="5">
    <source>
        <dbReference type="ARBA" id="ARBA00022729"/>
    </source>
</evidence>
<dbReference type="Proteomes" id="UP001240164">
    <property type="component" value="Unassembled WGS sequence"/>
</dbReference>
<keyword evidence="3" id="KW-1134">Transmembrane beta strand</keyword>
<organism evidence="9 10">
    <name type="scientific">Acinetobacter calcoaceticus</name>
    <dbReference type="NCBI Taxonomy" id="471"/>
    <lineage>
        <taxon>Bacteria</taxon>
        <taxon>Pseudomonadati</taxon>
        <taxon>Pseudomonadota</taxon>
        <taxon>Gammaproteobacteria</taxon>
        <taxon>Moraxellales</taxon>
        <taxon>Moraxellaceae</taxon>
        <taxon>Acinetobacter</taxon>
        <taxon>Acinetobacter calcoaceticus/baumannii complex</taxon>
    </lineage>
</organism>
<dbReference type="PANTHER" id="PTHR35093">
    <property type="entry name" value="OUTER MEMBRANE PROTEIN NMB0088-RELATED"/>
    <property type="match status" value="1"/>
</dbReference>
<dbReference type="GO" id="GO:0009279">
    <property type="term" value="C:cell outer membrane"/>
    <property type="evidence" value="ECO:0007669"/>
    <property type="project" value="UniProtKB-SubCell"/>
</dbReference>
<evidence type="ECO:0000256" key="1">
    <source>
        <dbReference type="ARBA" id="ARBA00004571"/>
    </source>
</evidence>
<evidence type="ECO:0000313" key="10">
    <source>
        <dbReference type="Proteomes" id="UP001240164"/>
    </source>
</evidence>
<evidence type="ECO:0000256" key="3">
    <source>
        <dbReference type="ARBA" id="ARBA00022452"/>
    </source>
</evidence>
<keyword evidence="4 8" id="KW-0812">Transmembrane</keyword>
<evidence type="ECO:0000256" key="2">
    <source>
        <dbReference type="ARBA" id="ARBA00008163"/>
    </source>
</evidence>
<name>A0ABD5AKM5_ACICA</name>
<keyword evidence="7" id="KW-0998">Cell outer membrane</keyword>
<comment type="caution">
    <text evidence="9">The sequence shown here is derived from an EMBL/GenBank/DDBJ whole genome shotgun (WGS) entry which is preliminary data.</text>
</comment>
<dbReference type="Pfam" id="PF03349">
    <property type="entry name" value="Toluene_X"/>
    <property type="match status" value="1"/>
</dbReference>
<evidence type="ECO:0000256" key="7">
    <source>
        <dbReference type="ARBA" id="ARBA00023237"/>
    </source>
</evidence>
<sequence>MQKKTYIYAALSVAMCPTFAIGAALDRSGQSISTFLQDGNYAEIGVSSLHPKVKGKDNNQNNISDIGDSYTFGTFGIKLQPTEKISLGVLFDEPFGAKASYHGNNNFTNAETSENTGAEVHSQNITGLMGYNLNDNLKFYTGLVYQEVKGSAQLRGDAYSVFNGYDIKIEKNDALGWISGISYEIPELALKTSITYRSKINHKVTSHETIGIDKILQKVSSGLNQVDAGIAEVNKGLAQLTSIPSTDPQKQYLLAQHDSLMKMRYGLAGQQAQLNGLNSLVPNKLTSSTELTTPQSVNFDFQTGLNPKTVLFGNIRWVDWSSLKLGPTMFTTLSKAVYPDEGFDLLYYTKDQWSASLGLGRQFSNKLSGSIAFGWDGGAGKPISSLGPTNGYKNIAVGVRYKARENIELSGGVKYFKLGDATSTVGPGTPAGEFNGNSALVYGMKIGYRF</sequence>
<evidence type="ECO:0000313" key="9">
    <source>
        <dbReference type="EMBL" id="MDP9803120.1"/>
    </source>
</evidence>
<accession>A0ABD5AKM5</accession>
<keyword evidence="8" id="KW-1133">Transmembrane helix</keyword>
<dbReference type="PANTHER" id="PTHR35093:SF8">
    <property type="entry name" value="OUTER MEMBRANE PROTEIN NMB0088-RELATED"/>
    <property type="match status" value="1"/>
</dbReference>
<dbReference type="EMBL" id="JAUSQP010000001">
    <property type="protein sequence ID" value="MDP9803120.1"/>
    <property type="molecule type" value="Genomic_DNA"/>
</dbReference>
<evidence type="ECO:0000256" key="8">
    <source>
        <dbReference type="SAM" id="Phobius"/>
    </source>
</evidence>
<evidence type="ECO:0000256" key="6">
    <source>
        <dbReference type="ARBA" id="ARBA00023136"/>
    </source>
</evidence>
<gene>
    <name evidence="9" type="ORF">J2771_001374</name>
</gene>
<protein>
    <submittedName>
        <fullName evidence="9">Long-chain fatty acid transport protein</fullName>
    </submittedName>
</protein>
<keyword evidence="5" id="KW-0732">Signal</keyword>
<dbReference type="SUPFAM" id="SSF56935">
    <property type="entry name" value="Porins"/>
    <property type="match status" value="1"/>
</dbReference>
<comment type="subcellular location">
    <subcellularLocation>
        <location evidence="1">Cell outer membrane</location>
        <topology evidence="1">Multi-pass membrane protein</topology>
    </subcellularLocation>
</comment>
<keyword evidence="6 8" id="KW-0472">Membrane</keyword>
<dbReference type="InterPro" id="IPR005017">
    <property type="entry name" value="OMPP1/FadL/TodX"/>
</dbReference>
<evidence type="ECO:0000256" key="4">
    <source>
        <dbReference type="ARBA" id="ARBA00022692"/>
    </source>
</evidence>
<dbReference type="RefSeq" id="WP_307010741.1">
    <property type="nucleotide sequence ID" value="NZ_JAUSQP010000001.1"/>
</dbReference>
<reference evidence="9 10" key="1">
    <citation type="submission" date="2023-07" db="EMBL/GenBank/DDBJ databases">
        <title>Sorghum-associated microbial communities from plants grown in Nebraska, USA.</title>
        <authorList>
            <person name="Schachtman D."/>
        </authorList>
    </citation>
    <scope>NUCLEOTIDE SEQUENCE [LARGE SCALE GENOMIC DNA]</scope>
    <source>
        <strain evidence="9 10">CC146</strain>
    </source>
</reference>
<feature type="transmembrane region" description="Helical" evidence="8">
    <location>
        <begin position="6"/>
        <end position="25"/>
    </location>
</feature>
<dbReference type="Gene3D" id="2.40.160.60">
    <property type="entry name" value="Outer membrane protein transport protein (OMPP1/FadL/TodX)"/>
    <property type="match status" value="1"/>
</dbReference>
<dbReference type="AlphaFoldDB" id="A0ABD5AKM5"/>
<comment type="similarity">
    <text evidence="2">Belongs to the OmpP1/FadL family.</text>
</comment>
<proteinExistence type="inferred from homology"/>